<feature type="region of interest" description="Disordered" evidence="1">
    <location>
        <begin position="54"/>
        <end position="73"/>
    </location>
</feature>
<dbReference type="RefSeq" id="WP_344719395.1">
    <property type="nucleotide sequence ID" value="NZ_BAAAYG010000004.1"/>
</dbReference>
<reference evidence="4" key="1">
    <citation type="journal article" date="2019" name="Int. J. Syst. Evol. Microbiol.">
        <title>The Global Catalogue of Microorganisms (GCM) 10K type strain sequencing project: providing services to taxonomists for standard genome sequencing and annotation.</title>
        <authorList>
            <consortium name="The Broad Institute Genomics Platform"/>
            <consortium name="The Broad Institute Genome Sequencing Center for Infectious Disease"/>
            <person name="Wu L."/>
            <person name="Ma J."/>
        </authorList>
    </citation>
    <scope>NUCLEOTIDE SEQUENCE [LARGE SCALE GENOMIC DNA]</scope>
    <source>
        <strain evidence="4">JCM 11483</strain>
    </source>
</reference>
<comment type="caution">
    <text evidence="3">The sequence shown here is derived from an EMBL/GenBank/DDBJ whole genome shotgun (WGS) entry which is preliminary data.</text>
</comment>
<keyword evidence="4" id="KW-1185">Reference proteome</keyword>
<organism evidence="3 4">
    <name type="scientific">Nesterenkonia halobia</name>
    <dbReference type="NCBI Taxonomy" id="37922"/>
    <lineage>
        <taxon>Bacteria</taxon>
        <taxon>Bacillati</taxon>
        <taxon>Actinomycetota</taxon>
        <taxon>Actinomycetes</taxon>
        <taxon>Micrococcales</taxon>
        <taxon>Micrococcaceae</taxon>
        <taxon>Nesterenkonia</taxon>
    </lineage>
</organism>
<gene>
    <name evidence="3" type="ORF">GCM10020260_12840</name>
</gene>
<name>A0ABP6REU0_9MICC</name>
<dbReference type="Proteomes" id="UP001501736">
    <property type="component" value="Unassembled WGS sequence"/>
</dbReference>
<feature type="domain" description="DUF7455" evidence="2">
    <location>
        <begin position="15"/>
        <end position="69"/>
    </location>
</feature>
<sequence>MTGTTGTLEATTNTLTALDRCDRCGAQAYVRAVLSSGTGALLFCNHHARQVEETLRPKTSEWVDESGRLAETG</sequence>
<evidence type="ECO:0000313" key="4">
    <source>
        <dbReference type="Proteomes" id="UP001501736"/>
    </source>
</evidence>
<proteinExistence type="predicted"/>
<evidence type="ECO:0000259" key="2">
    <source>
        <dbReference type="Pfam" id="PF24254"/>
    </source>
</evidence>
<dbReference type="EMBL" id="BAAAYG010000004">
    <property type="protein sequence ID" value="GAA3283680.1"/>
    <property type="molecule type" value="Genomic_DNA"/>
</dbReference>
<accession>A0ABP6REU0</accession>
<evidence type="ECO:0000313" key="3">
    <source>
        <dbReference type="EMBL" id="GAA3283680.1"/>
    </source>
</evidence>
<dbReference type="Pfam" id="PF24254">
    <property type="entry name" value="DUF7455"/>
    <property type="match status" value="1"/>
</dbReference>
<evidence type="ECO:0000256" key="1">
    <source>
        <dbReference type="SAM" id="MobiDB-lite"/>
    </source>
</evidence>
<protein>
    <recommendedName>
        <fullName evidence="2">DUF7455 domain-containing protein</fullName>
    </recommendedName>
</protein>
<dbReference type="InterPro" id="IPR055878">
    <property type="entry name" value="DUF7455"/>
</dbReference>